<keyword evidence="2" id="KW-1185">Reference proteome</keyword>
<evidence type="ECO:0000313" key="2">
    <source>
        <dbReference type="Proteomes" id="UP001162992"/>
    </source>
</evidence>
<evidence type="ECO:0000313" key="1">
    <source>
        <dbReference type="EMBL" id="KAJ7515578.1"/>
    </source>
</evidence>
<gene>
    <name evidence="1" type="ORF">O6H91_22G019100</name>
</gene>
<dbReference type="Proteomes" id="UP001162992">
    <property type="component" value="Chromosome 22"/>
</dbReference>
<sequence length="201" mass="21700">MSRSSHACSSYTSSASGCCKDSAPELLLNDVSPLFTSPSAVQNANQFSSFSLPLPTLSGSSVPTLPRLWADYPLEEFFSTLSNTSEQTLLQPDIVTLHPTSDDISIDGIPVPRRQGPHASASSTFLLSAVSARISKKRRASEKSNPPSFPKLTDLKWDMCAKLLSSPTADATSPLAASLSLLRLPLYPWMHEYLLLECEGP</sequence>
<proteinExistence type="predicted"/>
<protein>
    <submittedName>
        <fullName evidence="1">Uncharacterized protein</fullName>
    </submittedName>
</protein>
<organism evidence="1 2">
    <name type="scientific">Diphasiastrum complanatum</name>
    <name type="common">Issler's clubmoss</name>
    <name type="synonym">Lycopodium complanatum</name>
    <dbReference type="NCBI Taxonomy" id="34168"/>
    <lineage>
        <taxon>Eukaryota</taxon>
        <taxon>Viridiplantae</taxon>
        <taxon>Streptophyta</taxon>
        <taxon>Embryophyta</taxon>
        <taxon>Tracheophyta</taxon>
        <taxon>Lycopodiopsida</taxon>
        <taxon>Lycopodiales</taxon>
        <taxon>Lycopodiaceae</taxon>
        <taxon>Lycopodioideae</taxon>
        <taxon>Diphasiastrum</taxon>
    </lineage>
</organism>
<dbReference type="EMBL" id="CM055113">
    <property type="protein sequence ID" value="KAJ7515578.1"/>
    <property type="molecule type" value="Genomic_DNA"/>
</dbReference>
<name>A0ACC2ADD0_DIPCM</name>
<accession>A0ACC2ADD0</accession>
<comment type="caution">
    <text evidence="1">The sequence shown here is derived from an EMBL/GenBank/DDBJ whole genome shotgun (WGS) entry which is preliminary data.</text>
</comment>
<reference evidence="2" key="1">
    <citation type="journal article" date="2024" name="Proc. Natl. Acad. Sci. U.S.A.">
        <title>Extraordinary preservation of gene collinearity over three hundred million years revealed in homosporous lycophytes.</title>
        <authorList>
            <person name="Li C."/>
            <person name="Wickell D."/>
            <person name="Kuo L.Y."/>
            <person name="Chen X."/>
            <person name="Nie B."/>
            <person name="Liao X."/>
            <person name="Peng D."/>
            <person name="Ji J."/>
            <person name="Jenkins J."/>
            <person name="Williams M."/>
            <person name="Shu S."/>
            <person name="Plott C."/>
            <person name="Barry K."/>
            <person name="Rajasekar S."/>
            <person name="Grimwood J."/>
            <person name="Han X."/>
            <person name="Sun S."/>
            <person name="Hou Z."/>
            <person name="He W."/>
            <person name="Dai G."/>
            <person name="Sun C."/>
            <person name="Schmutz J."/>
            <person name="Leebens-Mack J.H."/>
            <person name="Li F.W."/>
            <person name="Wang L."/>
        </authorList>
    </citation>
    <scope>NUCLEOTIDE SEQUENCE [LARGE SCALE GENOMIC DNA]</scope>
    <source>
        <strain evidence="2">cv. PW_Plant_1</strain>
    </source>
</reference>